<dbReference type="AlphaFoldDB" id="A0A5B8TFX1"/>
<evidence type="ECO:0000256" key="1">
    <source>
        <dbReference type="SAM" id="Phobius"/>
    </source>
</evidence>
<name>A0A5B8TFX1_9LACO</name>
<gene>
    <name evidence="4" type="ORF">FGL77_05225</name>
</gene>
<dbReference type="Pfam" id="PF06030">
    <property type="entry name" value="WxLIP_PGBD"/>
    <property type="match status" value="1"/>
</dbReference>
<sequence length="346" mass="38146">MIKVNQRKWKISGLLMLGLVAIFAVLIQPVAAKKSSSYSLTAQLPATQTNPAVTYFDLTAAENSVQPLTVIVTNHAQQALQVTVSANDAYTANSGLIAYDRATVKTLSAPQSLQFSRLIQGQRTQTVKVAAGQSTKVTFKVKMPDAPFSGMILGGIRSVATVGDDGNHVQNQVAYNLSVVLRHNVTPVMPQVQLKRVLPGVRLEKSGLHVRLNNTKPNIVSQMTFTGTVTKPGQRKVRARYQQQQLQMAPYSEFNYFMPTKVLQPGKYVLHLRLTGRDGYAQTLTKQFHVDKGQQISTQNDAPLATKQTNWWLYVAGGVLIVGIAAGGTYWAYRKGRRFGPRHRQK</sequence>
<keyword evidence="1" id="KW-0812">Transmembrane</keyword>
<dbReference type="RefSeq" id="WP_146988740.1">
    <property type="nucleotide sequence ID" value="NZ_CP042392.1"/>
</dbReference>
<evidence type="ECO:0000313" key="5">
    <source>
        <dbReference type="Proteomes" id="UP000321772"/>
    </source>
</evidence>
<evidence type="ECO:0000259" key="2">
    <source>
        <dbReference type="Pfam" id="PF06030"/>
    </source>
</evidence>
<proteinExistence type="predicted"/>
<protein>
    <submittedName>
        <fullName evidence="4">DUF916 and DUF3324 domain-containing protein</fullName>
    </submittedName>
</protein>
<keyword evidence="1" id="KW-1133">Transmembrane helix</keyword>
<organism evidence="4 5">
    <name type="scientific">Loigolactobacillus coryniformis</name>
    <dbReference type="NCBI Taxonomy" id="1610"/>
    <lineage>
        <taxon>Bacteria</taxon>
        <taxon>Bacillati</taxon>
        <taxon>Bacillota</taxon>
        <taxon>Bacilli</taxon>
        <taxon>Lactobacillales</taxon>
        <taxon>Lactobacillaceae</taxon>
        <taxon>Loigolactobacillus</taxon>
    </lineage>
</organism>
<accession>A0A5B8TFX1</accession>
<evidence type="ECO:0000259" key="3">
    <source>
        <dbReference type="Pfam" id="PF11797"/>
    </source>
</evidence>
<keyword evidence="1" id="KW-0472">Membrane</keyword>
<feature type="domain" description="WxL Interacting Protein peptidoglycan binding" evidence="2">
    <location>
        <begin position="38"/>
        <end position="157"/>
    </location>
</feature>
<dbReference type="Proteomes" id="UP000321772">
    <property type="component" value="Chromosome"/>
</dbReference>
<evidence type="ECO:0000313" key="4">
    <source>
        <dbReference type="EMBL" id="QEA52762.1"/>
    </source>
</evidence>
<feature type="domain" description="WxL Interacting Protein host binding" evidence="3">
    <location>
        <begin position="166"/>
        <end position="294"/>
    </location>
</feature>
<feature type="transmembrane region" description="Helical" evidence="1">
    <location>
        <begin position="311"/>
        <end position="333"/>
    </location>
</feature>
<reference evidence="4 5" key="1">
    <citation type="submission" date="2019-06" db="EMBL/GenBank/DDBJ databases">
        <title>Genome analyses of bacteria isolated from kimchi.</title>
        <authorList>
            <person name="Lee S."/>
            <person name="Ahn S."/>
            <person name="Roh S."/>
        </authorList>
    </citation>
    <scope>NUCLEOTIDE SEQUENCE [LARGE SCALE GENOMIC DNA]</scope>
    <source>
        <strain evidence="4 5">CBA3616</strain>
    </source>
</reference>
<dbReference type="InterPro" id="IPR021759">
    <property type="entry name" value="WxLIP_HBD"/>
</dbReference>
<dbReference type="InterPro" id="IPR010317">
    <property type="entry name" value="WxLIP_PGBD"/>
</dbReference>
<dbReference type="EMBL" id="CP042392">
    <property type="protein sequence ID" value="QEA52762.1"/>
    <property type="molecule type" value="Genomic_DNA"/>
</dbReference>
<dbReference type="Pfam" id="PF11797">
    <property type="entry name" value="WxLIP_HBD"/>
    <property type="match status" value="1"/>
</dbReference>